<organism evidence="1 2">
    <name type="scientific">Aliarcobacter thereius</name>
    <dbReference type="NCBI Taxonomy" id="544718"/>
    <lineage>
        <taxon>Bacteria</taxon>
        <taxon>Pseudomonadati</taxon>
        <taxon>Campylobacterota</taxon>
        <taxon>Epsilonproteobacteria</taxon>
        <taxon>Campylobacterales</taxon>
        <taxon>Arcobacteraceae</taxon>
        <taxon>Aliarcobacter</taxon>
    </lineage>
</organism>
<evidence type="ECO:0000313" key="1">
    <source>
        <dbReference type="EMBL" id="TLS73255.1"/>
    </source>
</evidence>
<gene>
    <name evidence="1" type="ORF">FE246_01855</name>
</gene>
<reference evidence="1 2" key="1">
    <citation type="submission" date="2019-05" db="EMBL/GenBank/DDBJ databases">
        <title>Arcobacter cibarius and Arcobacter thereius providing challenges in identification an antibiotic susceptibility and Quinolone resistance.</title>
        <authorList>
            <person name="Busch A."/>
            <person name="Hanel I."/>
            <person name="Hotzel H."/>
            <person name="Tomaso H."/>
        </authorList>
    </citation>
    <scope>NUCLEOTIDE SEQUENCE [LARGE SCALE GENOMIC DNA]</scope>
    <source>
        <strain evidence="1 2">17CS1191_2</strain>
    </source>
</reference>
<dbReference type="RefSeq" id="WP_138142713.1">
    <property type="nucleotide sequence ID" value="NZ_VBUF01000001.1"/>
</dbReference>
<name>A0A5R9HEP0_9BACT</name>
<dbReference type="AlphaFoldDB" id="A0A5R9HEP0"/>
<protein>
    <submittedName>
        <fullName evidence="1">Uncharacterized protein</fullName>
    </submittedName>
</protein>
<sequence>MQNNKNLKQFKEAKAGVNLFYNLVENANSYNELLEILNNLSGYFLKIGNEKNNRVNKNIIVFTEYFRVEATKKRDIQTVVNNAKSKRLSFKKSYKDYIEDYLILSKRGYSSREIVAYSEKYFKIKVSKTTVNNIIKEHKGEN</sequence>
<comment type="caution">
    <text evidence="1">The sequence shown here is derived from an EMBL/GenBank/DDBJ whole genome shotgun (WGS) entry which is preliminary data.</text>
</comment>
<proteinExistence type="predicted"/>
<dbReference type="EMBL" id="VBUF01000001">
    <property type="protein sequence ID" value="TLS73255.1"/>
    <property type="molecule type" value="Genomic_DNA"/>
</dbReference>
<dbReference type="Proteomes" id="UP000308001">
    <property type="component" value="Unassembled WGS sequence"/>
</dbReference>
<evidence type="ECO:0000313" key="2">
    <source>
        <dbReference type="Proteomes" id="UP000308001"/>
    </source>
</evidence>
<accession>A0A5R9HEP0</accession>